<evidence type="ECO:0000313" key="1">
    <source>
        <dbReference type="EMBL" id="KAJ1175869.1"/>
    </source>
</evidence>
<gene>
    <name evidence="1" type="ORF">NDU88_001154</name>
</gene>
<accession>A0AAV7TIX0</accession>
<comment type="caution">
    <text evidence="1">The sequence shown here is derived from an EMBL/GenBank/DDBJ whole genome shotgun (WGS) entry which is preliminary data.</text>
</comment>
<keyword evidence="2" id="KW-1185">Reference proteome</keyword>
<dbReference type="InterPro" id="IPR042566">
    <property type="entry name" value="L1_C"/>
</dbReference>
<name>A0AAV7TIX0_PLEWA</name>
<dbReference type="EMBL" id="JANPWB010000006">
    <property type="protein sequence ID" value="KAJ1175869.1"/>
    <property type="molecule type" value="Genomic_DNA"/>
</dbReference>
<sequence>MAEVRMNSAKVMFFPDYTIAVQKQLNGFLAVKQHLREMGFAYSLLFPAKLLVVAADSRHFFTSPEEAWGWIESYDNCATRPLWLELPGDDNT</sequence>
<proteinExistence type="predicted"/>
<organism evidence="1 2">
    <name type="scientific">Pleurodeles waltl</name>
    <name type="common">Iberian ribbed newt</name>
    <dbReference type="NCBI Taxonomy" id="8319"/>
    <lineage>
        <taxon>Eukaryota</taxon>
        <taxon>Metazoa</taxon>
        <taxon>Chordata</taxon>
        <taxon>Craniata</taxon>
        <taxon>Vertebrata</taxon>
        <taxon>Euteleostomi</taxon>
        <taxon>Amphibia</taxon>
        <taxon>Batrachia</taxon>
        <taxon>Caudata</taxon>
        <taxon>Salamandroidea</taxon>
        <taxon>Salamandridae</taxon>
        <taxon>Pleurodelinae</taxon>
        <taxon>Pleurodeles</taxon>
    </lineage>
</organism>
<protein>
    <submittedName>
        <fullName evidence="1">Uncharacterized protein</fullName>
    </submittedName>
</protein>
<evidence type="ECO:0000313" key="2">
    <source>
        <dbReference type="Proteomes" id="UP001066276"/>
    </source>
</evidence>
<reference evidence="1" key="1">
    <citation type="journal article" date="2022" name="bioRxiv">
        <title>Sequencing and chromosome-scale assembly of the giantPleurodeles waltlgenome.</title>
        <authorList>
            <person name="Brown T."/>
            <person name="Elewa A."/>
            <person name="Iarovenko S."/>
            <person name="Subramanian E."/>
            <person name="Araus A.J."/>
            <person name="Petzold A."/>
            <person name="Susuki M."/>
            <person name="Suzuki K.-i.T."/>
            <person name="Hayashi T."/>
            <person name="Toyoda A."/>
            <person name="Oliveira C."/>
            <person name="Osipova E."/>
            <person name="Leigh N.D."/>
            <person name="Simon A."/>
            <person name="Yun M.H."/>
        </authorList>
    </citation>
    <scope>NUCLEOTIDE SEQUENCE</scope>
    <source>
        <strain evidence="1">20211129_DDA</strain>
        <tissue evidence="1">Liver</tissue>
    </source>
</reference>
<dbReference type="Gene3D" id="3.30.250.20">
    <property type="entry name" value="L1 transposable element, C-terminal domain"/>
    <property type="match status" value="1"/>
</dbReference>
<dbReference type="Proteomes" id="UP001066276">
    <property type="component" value="Chromosome 3_2"/>
</dbReference>
<dbReference type="AlphaFoldDB" id="A0AAV7TIX0"/>